<accession>A0ABW3ZVY2</accession>
<comment type="pathway">
    <text evidence="4 16">Cofactor biosynthesis; coenzyme A biosynthesis; CoA from (R)-pantothenate: step 1/5.</text>
</comment>
<comment type="function">
    <text evidence="16">Catalyzes the phosphorylation of pantothenate (Pan), the first step in CoA biosynthesis.</text>
</comment>
<dbReference type="Pfam" id="PF03309">
    <property type="entry name" value="Pan_kinase"/>
    <property type="match status" value="1"/>
</dbReference>
<keyword evidence="11 16" id="KW-0067">ATP-binding</keyword>
<dbReference type="CDD" id="cd24015">
    <property type="entry name" value="ASKHA_NBD_PanK-III"/>
    <property type="match status" value="1"/>
</dbReference>
<evidence type="ECO:0000256" key="4">
    <source>
        <dbReference type="ARBA" id="ARBA00005225"/>
    </source>
</evidence>
<comment type="subunit">
    <text evidence="5 16">Homodimer.</text>
</comment>
<keyword evidence="7 16" id="KW-0963">Cytoplasm</keyword>
<comment type="cofactor">
    <cofactor evidence="2">
        <name>K(+)</name>
        <dbReference type="ChEBI" id="CHEBI:29103"/>
    </cofactor>
</comment>
<evidence type="ECO:0000256" key="3">
    <source>
        <dbReference type="ARBA" id="ARBA00004496"/>
    </source>
</evidence>
<dbReference type="PANTHER" id="PTHR34265:SF1">
    <property type="entry name" value="TYPE III PANTOTHENATE KINASE"/>
    <property type="match status" value="1"/>
</dbReference>
<evidence type="ECO:0000256" key="14">
    <source>
        <dbReference type="ARBA" id="ARBA00038036"/>
    </source>
</evidence>
<evidence type="ECO:0000256" key="5">
    <source>
        <dbReference type="ARBA" id="ARBA00011738"/>
    </source>
</evidence>
<feature type="active site" description="Proton acceptor" evidence="16">
    <location>
        <position position="110"/>
    </location>
</feature>
<feature type="binding site" evidence="16">
    <location>
        <begin position="108"/>
        <end position="111"/>
    </location>
    <ligand>
        <name>substrate</name>
    </ligand>
</feature>
<evidence type="ECO:0000256" key="12">
    <source>
        <dbReference type="ARBA" id="ARBA00022958"/>
    </source>
</evidence>
<feature type="binding site" evidence="16">
    <location>
        <position position="185"/>
    </location>
    <ligand>
        <name>substrate</name>
    </ligand>
</feature>
<reference evidence="18" key="1">
    <citation type="journal article" date="2019" name="Int. J. Syst. Evol. Microbiol.">
        <title>The Global Catalogue of Microorganisms (GCM) 10K type strain sequencing project: providing services to taxonomists for standard genome sequencing and annotation.</title>
        <authorList>
            <consortium name="The Broad Institute Genomics Platform"/>
            <consortium name="The Broad Institute Genome Sequencing Center for Infectious Disease"/>
            <person name="Wu L."/>
            <person name="Ma J."/>
        </authorList>
    </citation>
    <scope>NUCLEOTIDE SEQUENCE [LARGE SCALE GENOMIC DNA]</scope>
    <source>
        <strain evidence="18">CCUG 54822</strain>
    </source>
</reference>
<evidence type="ECO:0000256" key="8">
    <source>
        <dbReference type="ARBA" id="ARBA00022679"/>
    </source>
</evidence>
<comment type="subcellular location">
    <subcellularLocation>
        <location evidence="3 16">Cytoplasm</location>
    </subcellularLocation>
</comment>
<dbReference type="NCBIfam" id="NF009855">
    <property type="entry name" value="PRK13321.1"/>
    <property type="match status" value="1"/>
</dbReference>
<dbReference type="Proteomes" id="UP001597178">
    <property type="component" value="Unassembled WGS sequence"/>
</dbReference>
<evidence type="ECO:0000256" key="2">
    <source>
        <dbReference type="ARBA" id="ARBA00001958"/>
    </source>
</evidence>
<keyword evidence="12 16" id="KW-0630">Potassium</keyword>
<evidence type="ECO:0000256" key="13">
    <source>
        <dbReference type="ARBA" id="ARBA00022993"/>
    </source>
</evidence>
<dbReference type="EC" id="2.7.1.33" evidence="6 16"/>
<protein>
    <recommendedName>
        <fullName evidence="15 16">Type III pantothenate kinase</fullName>
        <ecNumber evidence="6 16">2.7.1.33</ecNumber>
    </recommendedName>
    <alternativeName>
        <fullName evidence="16">PanK-III</fullName>
    </alternativeName>
    <alternativeName>
        <fullName evidence="16">Pantothenic acid kinase</fullName>
    </alternativeName>
</protein>
<evidence type="ECO:0000256" key="15">
    <source>
        <dbReference type="ARBA" id="ARBA00040883"/>
    </source>
</evidence>
<sequence>MLFVLDAGNTNTVLGVFKDDTLIHEWRIKTDRYKTEDEFAVLVKSLLEHVNLTFSDITGVIISSVVPPIMFALENMCTKYFHLEPMVIGKESVHAFLNMAYPHPEEIGADRIVNAVGAIDEYGAPLIIIDFGTATTYCYINDDKAYHGGLIAPGVLISMEALNSKASKLPKIEIQPPDHVIGRSTVEAMQSGVFYGYVEQVDGIVNRMKREMQAEPTVIATGGLASLMADASVTIDYADKYLTLKGLYLIYKKNMERKVNTSKGDNQS</sequence>
<name>A0ABW3ZVY2_9BACI</name>
<keyword evidence="13 16" id="KW-0173">Coenzyme A biosynthesis</keyword>
<evidence type="ECO:0000256" key="7">
    <source>
        <dbReference type="ARBA" id="ARBA00022490"/>
    </source>
</evidence>
<evidence type="ECO:0000256" key="6">
    <source>
        <dbReference type="ARBA" id="ARBA00012102"/>
    </source>
</evidence>
<dbReference type="InterPro" id="IPR004619">
    <property type="entry name" value="Type_III_PanK"/>
</dbReference>
<keyword evidence="18" id="KW-1185">Reference proteome</keyword>
<dbReference type="SUPFAM" id="SSF53067">
    <property type="entry name" value="Actin-like ATPase domain"/>
    <property type="match status" value="2"/>
</dbReference>
<feature type="binding site" evidence="16">
    <location>
        <begin position="6"/>
        <end position="13"/>
    </location>
    <ligand>
        <name>ATP</name>
        <dbReference type="ChEBI" id="CHEBI:30616"/>
    </ligand>
</feature>
<dbReference type="HAMAP" id="MF_01274">
    <property type="entry name" value="Pantothen_kinase_3"/>
    <property type="match status" value="1"/>
</dbReference>
<dbReference type="NCBIfam" id="NF009848">
    <property type="entry name" value="PRK13318.1-6"/>
    <property type="match status" value="1"/>
</dbReference>
<keyword evidence="9 16" id="KW-0547">Nucleotide-binding</keyword>
<feature type="binding site" evidence="16">
    <location>
        <position position="133"/>
    </location>
    <ligand>
        <name>ATP</name>
        <dbReference type="ChEBI" id="CHEBI:30616"/>
    </ligand>
</feature>
<dbReference type="EMBL" id="JBHTNH010000028">
    <property type="protein sequence ID" value="MFD1362560.1"/>
    <property type="molecule type" value="Genomic_DNA"/>
</dbReference>
<comment type="similarity">
    <text evidence="14 16">Belongs to the type III pantothenate kinase family.</text>
</comment>
<dbReference type="GO" id="GO:0004594">
    <property type="term" value="F:pantothenate kinase activity"/>
    <property type="evidence" value="ECO:0007669"/>
    <property type="project" value="UniProtKB-EC"/>
</dbReference>
<dbReference type="InterPro" id="IPR043129">
    <property type="entry name" value="ATPase_NBD"/>
</dbReference>
<feature type="binding site" evidence="16">
    <location>
        <position position="130"/>
    </location>
    <ligand>
        <name>K(+)</name>
        <dbReference type="ChEBI" id="CHEBI:29103"/>
    </ligand>
</feature>
<evidence type="ECO:0000256" key="1">
    <source>
        <dbReference type="ARBA" id="ARBA00001206"/>
    </source>
</evidence>
<proteinExistence type="inferred from homology"/>
<organism evidence="17 18">
    <name type="scientific">Lentibacillus salinarum</name>
    <dbReference type="NCBI Taxonomy" id="446820"/>
    <lineage>
        <taxon>Bacteria</taxon>
        <taxon>Bacillati</taxon>
        <taxon>Bacillota</taxon>
        <taxon>Bacilli</taxon>
        <taxon>Bacillales</taxon>
        <taxon>Bacillaceae</taxon>
        <taxon>Lentibacillus</taxon>
    </lineage>
</organism>
<evidence type="ECO:0000256" key="16">
    <source>
        <dbReference type="HAMAP-Rule" id="MF_01274"/>
    </source>
</evidence>
<evidence type="ECO:0000256" key="9">
    <source>
        <dbReference type="ARBA" id="ARBA00022741"/>
    </source>
</evidence>
<evidence type="ECO:0000313" key="17">
    <source>
        <dbReference type="EMBL" id="MFD1362560.1"/>
    </source>
</evidence>
<dbReference type="PANTHER" id="PTHR34265">
    <property type="entry name" value="TYPE III PANTOTHENATE KINASE"/>
    <property type="match status" value="1"/>
</dbReference>
<evidence type="ECO:0000313" key="18">
    <source>
        <dbReference type="Proteomes" id="UP001597178"/>
    </source>
</evidence>
<keyword evidence="8 16" id="KW-0808">Transferase</keyword>
<comment type="catalytic activity">
    <reaction evidence="1 16">
        <text>(R)-pantothenate + ATP = (R)-4'-phosphopantothenate + ADP + H(+)</text>
        <dbReference type="Rhea" id="RHEA:16373"/>
        <dbReference type="ChEBI" id="CHEBI:10986"/>
        <dbReference type="ChEBI" id="CHEBI:15378"/>
        <dbReference type="ChEBI" id="CHEBI:29032"/>
        <dbReference type="ChEBI" id="CHEBI:30616"/>
        <dbReference type="ChEBI" id="CHEBI:456216"/>
        <dbReference type="EC" id="2.7.1.33"/>
    </reaction>
</comment>
<comment type="cofactor">
    <cofactor evidence="16">
        <name>NH4(+)</name>
        <dbReference type="ChEBI" id="CHEBI:28938"/>
    </cofactor>
    <cofactor evidence="16">
        <name>K(+)</name>
        <dbReference type="ChEBI" id="CHEBI:29103"/>
    </cofactor>
    <text evidence="16">A monovalent cation. Ammonium or potassium.</text>
</comment>
<dbReference type="NCBIfam" id="TIGR00671">
    <property type="entry name" value="baf"/>
    <property type="match status" value="1"/>
</dbReference>
<feature type="binding site" evidence="16">
    <location>
        <position position="101"/>
    </location>
    <ligand>
        <name>substrate</name>
    </ligand>
</feature>
<keyword evidence="16" id="KW-0479">Metal-binding</keyword>
<gene>
    <name evidence="16" type="primary">coaX</name>
    <name evidence="17" type="ORF">ACFQ4A_12925</name>
</gene>
<comment type="caution">
    <text evidence="17">The sequence shown here is derived from an EMBL/GenBank/DDBJ whole genome shotgun (WGS) entry which is preliminary data.</text>
</comment>
<evidence type="ECO:0000256" key="10">
    <source>
        <dbReference type="ARBA" id="ARBA00022777"/>
    </source>
</evidence>
<dbReference type="Gene3D" id="3.30.420.40">
    <property type="match status" value="2"/>
</dbReference>
<dbReference type="RefSeq" id="WP_382401234.1">
    <property type="nucleotide sequence ID" value="NZ_JBHTNH010000028.1"/>
</dbReference>
<keyword evidence="10 16" id="KW-0418">Kinase</keyword>
<evidence type="ECO:0000256" key="11">
    <source>
        <dbReference type="ARBA" id="ARBA00022840"/>
    </source>
</evidence>